<dbReference type="Gene3D" id="3.40.50.980">
    <property type="match status" value="6"/>
</dbReference>
<proteinExistence type="inferred from homology"/>
<evidence type="ECO:0000256" key="2">
    <source>
        <dbReference type="ARBA" id="ARBA00006432"/>
    </source>
</evidence>
<dbReference type="EMBL" id="CP048104">
    <property type="protein sequence ID" value="QKG84716.1"/>
    <property type="molecule type" value="Genomic_DNA"/>
</dbReference>
<dbReference type="InterPro" id="IPR023213">
    <property type="entry name" value="CAT-like_dom_sf"/>
</dbReference>
<dbReference type="FunFam" id="2.30.38.10:FF:000001">
    <property type="entry name" value="Non-ribosomal peptide synthetase PvdI"/>
    <property type="match status" value="3"/>
</dbReference>
<dbReference type="Gene3D" id="3.30.559.30">
    <property type="entry name" value="Nonribosomal peptide synthetase, condensation domain"/>
    <property type="match status" value="6"/>
</dbReference>
<dbReference type="PROSITE" id="PS00455">
    <property type="entry name" value="AMP_BINDING"/>
    <property type="match status" value="4"/>
</dbReference>
<keyword evidence="3" id="KW-0596">Phosphopantetheine</keyword>
<gene>
    <name evidence="9" type="ORF">GXN76_09690</name>
</gene>
<dbReference type="PROSITE" id="PS50075">
    <property type="entry name" value="CARRIER"/>
    <property type="match status" value="4"/>
</dbReference>
<feature type="domain" description="Carrier" evidence="8">
    <location>
        <begin position="3457"/>
        <end position="3532"/>
    </location>
</feature>
<dbReference type="Gene3D" id="3.30.300.30">
    <property type="match status" value="4"/>
</dbReference>
<dbReference type="InterPro" id="IPR001242">
    <property type="entry name" value="Condensation_dom"/>
</dbReference>
<dbReference type="Gene3D" id="3.30.559.10">
    <property type="entry name" value="Chloramphenicol acetyltransferase-like domain"/>
    <property type="match status" value="5"/>
</dbReference>
<dbReference type="FunFam" id="3.40.50.980:FF:000001">
    <property type="entry name" value="Non-ribosomal peptide synthetase"/>
    <property type="match status" value="4"/>
</dbReference>
<dbReference type="InterPro" id="IPR000873">
    <property type="entry name" value="AMP-dep_synth/lig_dom"/>
</dbReference>
<dbReference type="InterPro" id="IPR036736">
    <property type="entry name" value="ACP-like_sf"/>
</dbReference>
<dbReference type="CDD" id="cd19543">
    <property type="entry name" value="DCL_NRPS"/>
    <property type="match status" value="1"/>
</dbReference>
<dbReference type="GO" id="GO:0044550">
    <property type="term" value="P:secondary metabolite biosynthetic process"/>
    <property type="evidence" value="ECO:0007669"/>
    <property type="project" value="UniProtKB-ARBA"/>
</dbReference>
<evidence type="ECO:0000256" key="1">
    <source>
        <dbReference type="ARBA" id="ARBA00001957"/>
    </source>
</evidence>
<dbReference type="CDD" id="cd17643">
    <property type="entry name" value="A_NRPS_Cytc1-like"/>
    <property type="match status" value="1"/>
</dbReference>
<dbReference type="FunFam" id="3.30.559.10:FF:000012">
    <property type="entry name" value="Non-ribosomal peptide synthetase"/>
    <property type="match status" value="2"/>
</dbReference>
<reference evidence="9 10" key="1">
    <citation type="submission" date="2020-01" db="EMBL/GenBank/DDBJ databases">
        <authorList>
            <person name="Gulvik C.A."/>
            <person name="Batra D.G."/>
        </authorList>
    </citation>
    <scope>NUCLEOTIDE SEQUENCE [LARGE SCALE GENOMIC DNA]</scope>
    <source>
        <strain evidence="9 10">W9323</strain>
    </source>
</reference>
<evidence type="ECO:0000256" key="5">
    <source>
        <dbReference type="ARBA" id="ARBA00022598"/>
    </source>
</evidence>
<dbReference type="CDD" id="cd12117">
    <property type="entry name" value="A_NRPS_Srf_like"/>
    <property type="match status" value="1"/>
</dbReference>
<dbReference type="InterPro" id="IPR025110">
    <property type="entry name" value="AMP-bd_C"/>
</dbReference>
<dbReference type="PANTHER" id="PTHR45527">
    <property type="entry name" value="NONRIBOSOMAL PEPTIDE SYNTHETASE"/>
    <property type="match status" value="1"/>
</dbReference>
<dbReference type="NCBIfam" id="TIGR01720">
    <property type="entry name" value="NRPS-para261"/>
    <property type="match status" value="2"/>
</dbReference>
<dbReference type="CDD" id="cd19534">
    <property type="entry name" value="E_NRPS"/>
    <property type="match status" value="2"/>
</dbReference>
<keyword evidence="5" id="KW-0436">Ligase</keyword>
<evidence type="ECO:0000256" key="7">
    <source>
        <dbReference type="ARBA" id="ARBA00023194"/>
    </source>
</evidence>
<dbReference type="NCBIfam" id="TIGR01733">
    <property type="entry name" value="AA-adenyl-dom"/>
    <property type="match status" value="4"/>
</dbReference>
<dbReference type="Pfam" id="PF00501">
    <property type="entry name" value="AMP-binding"/>
    <property type="match status" value="4"/>
</dbReference>
<dbReference type="GO" id="GO:0017000">
    <property type="term" value="P:antibiotic biosynthetic process"/>
    <property type="evidence" value="ECO:0007669"/>
    <property type="project" value="UniProtKB-KW"/>
</dbReference>
<dbReference type="CDD" id="cd17652">
    <property type="entry name" value="A_NRPS_CmdD_like"/>
    <property type="match status" value="1"/>
</dbReference>
<dbReference type="SUPFAM" id="SSF47336">
    <property type="entry name" value="ACP-like"/>
    <property type="match status" value="4"/>
</dbReference>
<keyword evidence="6" id="KW-0677">Repeat</keyword>
<dbReference type="FunFam" id="3.30.559.30:FF:000001">
    <property type="entry name" value="Non-ribosomal peptide synthetase"/>
    <property type="match status" value="1"/>
</dbReference>
<dbReference type="NCBIfam" id="NF004282">
    <property type="entry name" value="PRK05691.1"/>
    <property type="match status" value="3"/>
</dbReference>
<dbReference type="Gene3D" id="2.30.38.10">
    <property type="entry name" value="Luciferase, Domain 3"/>
    <property type="match status" value="3"/>
</dbReference>
<dbReference type="SUPFAM" id="SSF56801">
    <property type="entry name" value="Acetyl-CoA synthetase-like"/>
    <property type="match status" value="4"/>
</dbReference>
<dbReference type="PROSITE" id="PS00012">
    <property type="entry name" value="PHOSPHOPANTETHEINE"/>
    <property type="match status" value="1"/>
</dbReference>
<dbReference type="Pfam" id="PF13193">
    <property type="entry name" value="AMP-binding_C"/>
    <property type="match status" value="4"/>
</dbReference>
<dbReference type="FunFam" id="3.40.50.980:FF:000002">
    <property type="entry name" value="Enterobactin synthetase component F"/>
    <property type="match status" value="1"/>
</dbReference>
<dbReference type="GO" id="GO:0043041">
    <property type="term" value="P:amino acid activation for nonribosomal peptide biosynthetic process"/>
    <property type="evidence" value="ECO:0007669"/>
    <property type="project" value="TreeGrafter"/>
</dbReference>
<organism evidence="9 10">
    <name type="scientific">Kroppenstedtia pulmonis</name>
    <dbReference type="NCBI Taxonomy" id="1380685"/>
    <lineage>
        <taxon>Bacteria</taxon>
        <taxon>Bacillati</taxon>
        <taxon>Bacillota</taxon>
        <taxon>Bacilli</taxon>
        <taxon>Bacillales</taxon>
        <taxon>Thermoactinomycetaceae</taxon>
        <taxon>Kroppenstedtia</taxon>
    </lineage>
</organism>
<dbReference type="Pfam" id="PF00550">
    <property type="entry name" value="PP-binding"/>
    <property type="match status" value="4"/>
</dbReference>
<dbReference type="InterPro" id="IPR009081">
    <property type="entry name" value="PP-bd_ACP"/>
</dbReference>
<dbReference type="CDD" id="cd19531">
    <property type="entry name" value="LCL_NRPS-like"/>
    <property type="match status" value="2"/>
</dbReference>
<dbReference type="FunFam" id="3.30.300.30:FF:000010">
    <property type="entry name" value="Enterobactin synthetase component F"/>
    <property type="match status" value="4"/>
</dbReference>
<dbReference type="GO" id="GO:0031177">
    <property type="term" value="F:phosphopantetheine binding"/>
    <property type="evidence" value="ECO:0007669"/>
    <property type="project" value="InterPro"/>
</dbReference>
<dbReference type="Gene3D" id="3.40.50.12780">
    <property type="entry name" value="N-terminal domain of ligase-like"/>
    <property type="match status" value="1"/>
</dbReference>
<dbReference type="Pfam" id="PF00668">
    <property type="entry name" value="Condensation"/>
    <property type="match status" value="6"/>
</dbReference>
<dbReference type="InterPro" id="IPR020806">
    <property type="entry name" value="PKS_PP-bd"/>
</dbReference>
<dbReference type="InterPro" id="IPR042099">
    <property type="entry name" value="ANL_N_sf"/>
</dbReference>
<comment type="similarity">
    <text evidence="2">Belongs to the ATP-dependent AMP-binding enzyme family.</text>
</comment>
<keyword evidence="10" id="KW-1185">Reference proteome</keyword>
<dbReference type="FunFam" id="1.10.1200.10:FF:000005">
    <property type="entry name" value="Nonribosomal peptide synthetase 1"/>
    <property type="match status" value="2"/>
</dbReference>
<dbReference type="CDD" id="cd05930">
    <property type="entry name" value="A_NRPS"/>
    <property type="match status" value="1"/>
</dbReference>
<dbReference type="Gene3D" id="1.10.1200.10">
    <property type="entry name" value="ACP-like"/>
    <property type="match status" value="4"/>
</dbReference>
<keyword evidence="4" id="KW-0597">Phosphoprotein</keyword>
<feature type="domain" description="Carrier" evidence="8">
    <location>
        <begin position="4503"/>
        <end position="4577"/>
    </location>
</feature>
<dbReference type="InterPro" id="IPR010060">
    <property type="entry name" value="NRPS_synth"/>
</dbReference>
<evidence type="ECO:0000313" key="10">
    <source>
        <dbReference type="Proteomes" id="UP000503088"/>
    </source>
</evidence>
<dbReference type="InterPro" id="IPR020845">
    <property type="entry name" value="AMP-binding_CS"/>
</dbReference>
<dbReference type="RefSeq" id="WP_173222697.1">
    <property type="nucleotide sequence ID" value="NZ_CP048104.1"/>
</dbReference>
<dbReference type="InterPro" id="IPR006162">
    <property type="entry name" value="Ppantetheine_attach_site"/>
</dbReference>
<dbReference type="InterPro" id="IPR045851">
    <property type="entry name" value="AMP-bd_C_sf"/>
</dbReference>
<dbReference type="GO" id="GO:0005829">
    <property type="term" value="C:cytosol"/>
    <property type="evidence" value="ECO:0007669"/>
    <property type="project" value="TreeGrafter"/>
</dbReference>
<dbReference type="PANTHER" id="PTHR45527:SF1">
    <property type="entry name" value="FATTY ACID SYNTHASE"/>
    <property type="match status" value="1"/>
</dbReference>
<dbReference type="NCBIfam" id="NF003417">
    <property type="entry name" value="PRK04813.1"/>
    <property type="match status" value="4"/>
</dbReference>
<comment type="cofactor">
    <cofactor evidence="1">
        <name>pantetheine 4'-phosphate</name>
        <dbReference type="ChEBI" id="CHEBI:47942"/>
    </cofactor>
</comment>
<dbReference type="SMART" id="SM00823">
    <property type="entry name" value="PKS_PP"/>
    <property type="match status" value="3"/>
</dbReference>
<name>A0A7D4C722_9BACL</name>
<evidence type="ECO:0000256" key="3">
    <source>
        <dbReference type="ARBA" id="ARBA00022450"/>
    </source>
</evidence>
<protein>
    <submittedName>
        <fullName evidence="9">Amino acid adenylation domain-containing protein</fullName>
    </submittedName>
</protein>
<accession>A0A7D4C722</accession>
<feature type="domain" description="Carrier" evidence="8">
    <location>
        <begin position="904"/>
        <end position="979"/>
    </location>
</feature>
<dbReference type="KEGG" id="kpul:GXN76_09690"/>
<dbReference type="InterPro" id="IPR010071">
    <property type="entry name" value="AA_adenyl_dom"/>
</dbReference>
<dbReference type="GO" id="GO:0008610">
    <property type="term" value="P:lipid biosynthetic process"/>
    <property type="evidence" value="ECO:0007669"/>
    <property type="project" value="UniProtKB-ARBA"/>
</dbReference>
<dbReference type="SUPFAM" id="SSF52777">
    <property type="entry name" value="CoA-dependent acyltransferases"/>
    <property type="match status" value="11"/>
</dbReference>
<evidence type="ECO:0000259" key="8">
    <source>
        <dbReference type="PROSITE" id="PS50075"/>
    </source>
</evidence>
<dbReference type="GO" id="GO:0016874">
    <property type="term" value="F:ligase activity"/>
    <property type="evidence" value="ECO:0007669"/>
    <property type="project" value="UniProtKB-KW"/>
</dbReference>
<keyword evidence="7" id="KW-0045">Antibiotic biosynthesis</keyword>
<evidence type="ECO:0000256" key="4">
    <source>
        <dbReference type="ARBA" id="ARBA00022553"/>
    </source>
</evidence>
<feature type="domain" description="Carrier" evidence="8">
    <location>
        <begin position="1957"/>
        <end position="2031"/>
    </location>
</feature>
<evidence type="ECO:0000313" key="9">
    <source>
        <dbReference type="EMBL" id="QKG84716.1"/>
    </source>
</evidence>
<evidence type="ECO:0000256" key="6">
    <source>
        <dbReference type="ARBA" id="ARBA00022737"/>
    </source>
</evidence>
<dbReference type="Proteomes" id="UP000503088">
    <property type="component" value="Chromosome"/>
</dbReference>
<sequence>MRVWLWGELNEEKLRVGWKQAAERHLKPLGWHSVHVYWKDWGDLKEAQKQECLNTLRNGIKESGDEPHLIGIRWSKERHLLVLWHHVADLDVESGRDLLRKVIHSAGDGVCHEVSEENPNLSFSSKYKEGDRKAEVAYWKDYLAGFPSATPLGLEQSSEREEDRTEDSVEYICQLTKGESEEWQSLAKRNGWSLETLLEGAWAVLLSRYSGEKEVLFGTKYHVQSPREEGWPRWLPLRVSVPGDSSGKGLFDHLEEDRVLRIFHGSCPAEDIRHASEVPGKYPLFESGVSVDRSTLSGKMVEKEERVGPAVMAVVLEWAVCDQAEIRLRVDPRRIDRDTALRILGHVRSVLSGLIHEPEQTLSAISCLTAEELKLWEKWQGGMRNFSADQTLIELFEQQVRLYPEAPALQYGEESLTYRELNQRSNRLAHYLRSWGVGPDNLVGLCVDRSKDLVVGILGILKAGGAYVPLDPANPEERLAYIVNDTQISIVVTQRCMSEKLSQTDYRQVLLDGDELTGLPLRDDNPVSGGTTENLAYVIYTSGSTGKPKGVMVSHKNVVRLFSSTKSWFEFDKNDVWTLFHSYAFDFAVWEMWGALLHGGKLVIVPYEVSRSPEDFYRLLVQEKVTVLNQTPSAFRQLIEAEARIGVPDALALRFVIFGGEALDIPMLRPWFDRHGDSTPRLINMYGITETTVHVTYYPLTIADLDSSQGSVIGKPIPDLKVRLMDIHGQLTPVGVIGEMYVGGDGVARGYLNRPDLTKERFMDHPFSNVSEGRMYRTGDLARLLSDGNLEYIGRVDHQVKIRGFRIELGEIESVLTQHEEVKEALVLVQEDEKSDKRLVAYIVAEEGTTTAVIRNHLLKMLPGHMIPAHFVFLPVFPLTPNGKIDRKALPAPDFTLSDLEYTAPRNNDEKKVADLFAEVLGTDRVGIHHSFFEMGGHSLLATKVLLRFRDLFGTTVSFPIFFEFPTVAELVPLLVRNRKEEMSAPPLVPVNREDTLPLSFAQQRLWFIDRVVSRKELYNLPYAWRICGNLNTEALQQAFNHLLERHEVLRTVIREVEGEGRQVILPFKETELPVLDWCFKEQNQRESDWSLWIRQEADHVFDLSQGPLIRTHLIRMEEEEYILVCNMHHIVSDGWSMGIFLQEWFRLYEEYAEGVPAGLEELPVQYADFAVWQRKWMSGEISEKQLAYWKKELAGDLPVLQLPHDYPRPAVQSYEGACHRIRLPGKLKERLVEFGRNEGATLFMTLMAAYQGFLSRYTGQEEVLVGSPVANRNHEKIEGLIGFFVNTLVFRSDVSDKPSFRELLARVRGKALAAFANQDVPFEKVVDEVMPERSSSYSPLFQTLFVLQNASIQKVSLKGLEVESLEIEQTTSKFDLTLSVEEENKELTVSFEYNRSLFHGDTIRRFAEHFHHWLEQVLQYPNERLNHLSWITEEEREQVVTTWNRTTRSYPKQASLAVLFEEQVQRRPKAVALVSQGETVTYKELNRQANQIAHTLIRRGIGPESRVGLCLERSTDMVAGLLGILKAGGAYVPLDPEYPRERLVLMMEDAQPEVVLTRNKWLSTLPLSREEMLCLDLDAATIQQAPVTNPETGVKGDNLAYLIYTSGSTGVPKGVVVPQQGVTRLVKNNPFVTVTAEDVFLQASTINFDAATFEIWGSLLNGASLVLMPPSPSAEDWERVIRTHKVSVLWLTAGLFNLLVEEQVEALQGVKQLLVGGDALSVPHVKKALAALPDTTLINGYGPTENTTFTCCHRITEVDGERGSIPIGVPIANTQVYVLDDQGHPVPVGVAGEMYVGGDGLARGYWNRPELTESAFVANPFVPGEKLYRTGDQVRWLPDGTLEFVGRVDQQVKIRGFRIEPGEIEAVLAEHPSVKTAAVTVMEEGEGEKKLAAYASVETGTKASELREYLKERLPGYMMPAYVTVLPKMPLTPNGKVDRRALPQPDPIDVSENYVAPRNEQEQTLAKIWCQVLHLEKVGIHDNFFSIGGDSILSIQIAARAKQNGWTLTPHQMFKHQTIAELATVMKQTEQISASQGLVVGDVPLTPIQQWFVEQDLPQPHHWNQSVTVYSRKGINITALEQAFNTLVRHHDALRLRYGKNPDGSWTQRIEGEEKIGIEVVDLSGKSPEKREKMIREGEAKAQSGLNLWKGPLWRVVVFLSGDSEPDRLFFVVHHLAIDGVSWRILLEDLETVYGQLCEGKPVQLPAKTTSYQQWAQTLKSHVDSDTVRNASTFWLEMSADFVDDSLPLDRPEGRNQEKDAQRVTVSLDEEETRSLLQDVPAAYRTQMNDVLLTALVQSMKGWTGKDDLWVHMEGHGREEVDGVDLSRTVGWFTSIYPVHLKLNGAGDAGEALKLIKEQLRSIPNKGFDYGLLRYLDPELSDTLRKQPTPSISFNYLGRFDSGESGSGMFLLGDAFGEGDWHPESLRPHAIDVVAMVKNGQLNITWIYSGKQLDRSTMEQLANDYKTALRRLLVHCTQGEVFGYTPSDFPLSQWSQKELDTFIGDRRDVQQVYPLTPLQHGMLFHSWYDDAGGDYITQWTADLQGTFDFQAFKRAWHKVVERHDIFRTAFIGSPTVQQVVYSTAPVDVNLVDWIKVGSEEREERLEMFLKQDRKQGFDWESPPVMRLTVIRLETDLHRFVWSHHHALLDGWSLSLVLNDLFHLYETETRGDFPKLETPRPFGEYMAWLQSRDLEKAEAFWRQELKGFTAPTPLPLAKREAEEAGVEEVHFHLSEKETETLNRWARSNQLTLNTVIQGAWAYLLSRYTGEEEVVFGTTSSGRPADMEAVEQMVGLFINTLPFRVEVKRDRPVVEWLRQLQERQLEIRQYEYSPLVKVQAWSELPGGVPLFNTVFVFENYPDHGDKGDRELQVANVRGLEQTNYPLGLSVTPGKQLSLKWMYDRSQFDRDTVKRMSGHLLSVLLNMTGQKKTSVGALSYLTDAERKQHLVEWNQTQTHSSGQRTVHGWFEEQVAKTPDHAAVSFEGDILTYDQLNRYANRLAHFLIETGITPESRVGLCMDSSPEMVVGILGVLKAGAAYVPMDPQYPEERLNYMVEHAEVSLVLSCEAMTGNVPGNAPKVVCIDRDLPDTGKESNPVNKVESHQLAYVIYTSGSTGQPKGVMVEHRSVVNVLQGLIPLFDVQTGDRVLQFTSISFDVSVSEIGMALLSGATLLLEKKENLMPGPGLIRILREQRVQVVSLPMSVLAALPPADLPDLKTLAVGGDACSQELVVIWGQGRRLFNCYGPTETTVTATSYLCQGESGHPPIGRPIANVEAYVLDSDLHPVPVGVPGELYLGGAGLARGYLNQPDLTAERFISHPFQQGSNARLYRTGDRVRYLPDGNLEFIGRMDHQVKIRGFRIEPGEIESTLLNHKGVEEAVVLAKEIEPGDKRLVAYVVLEDTDVKQLRDYLKERLPNHMVPSYLIPLSQMPLTTNGKVDRKSLPEPKSQADLVESMLPQTPTEELVTSVFSKVLGMERLGREASFFDNGGHSLLATKAIMQIQETLRVDLPLRLLFEKPTVRELAGEIDGIRLSGSPGNEIQLKPVDRRRELPLSYAQQRLWFFERLNPSSSLYNIPWAARIEGELQTEALKRAWVKLMNRHEVLRTVIREEKGEALQVIQKEPAVEFRLEDWTHLSKEVREERLKEELQDEASQPFDLSQGPLLRGRVIRTDHHEHVLMCTLHHIISDGWSMDVFMREWFSLYREVMSGIPADLEELPVQYADFAVWQRKWLDQGVMERQLDYWRRELSGELPVLGLPADRPRPSVQTHAGALYFMDIPEAVLSGLYEVGKQEGATLFMTLLAAYQGFLSRYTGQDDILVGSPVANRNQPGLENLIGFFVNTLVFRTNLSDQPSFRQLLGNVREKALDAYANQDVPFERVVEDIQPERDLSHSPVFQTMFILQNMVHVPQPEGLTLTSLDSGHVMANFDLTLTMEEQNGGLTARFEYNRDLFDAATIEQMANHFQSWLASIAADPDVRIGEKSLLSEEEAKGILEEWNDTDRPNRLKGSVPSLVEKRAEEAPDAIALVDGQRRITYRELNEGANRLARQLLKRGVKREDRVAVCADRSPEAIMGLLATWKAGAAFVPMDPSYPQERLVYMMTDADVRVLLADTSSGELLASHVPDWIRLDTESVTQGEGDNLHRITDSDQLAYVLYTSGSTGQPKGVMVEHQSLMNLVEWHCEAYSLTEADHSTHLAGSAFDASVWEIWPVLASGACLHLVDEETRLSPERLRDWLVDNKITVSFLPTPLAEQIMTLDWPEYTSLRVMLTGGDRLRHRPPAGLPFVLMNHYGPTENTVVSTVARIHPGTGVPPIGKPIANTRVYVLDAYGHPVPVGVPGELYLGGIGLARGYWNRPELTESTFVADPFGEPGGKLYRTGDLVRWLPDGNLEFIRRVDQQMNIRGFRIEPGEIEGTLLEHPDVQEALVLLREDRPGEKRLVGYVTGSATAQELREHAKNRLPAYMVPAPIVVLEAFPLTPNGKVDRQALPIPDEKMWEEGHVEPRTEKERVLADIWETVLGSSPVGVHDNFFERGGDSILSIQIVARANQAGLRLTPRQLFEHQTIAELAQAAGEGEQVKAEQGMVTGDVPLTPIQTWFFEQHHPNPHHWNQSMLLTVKEPMDPKRLGQALKVLSDHHDALRLRFTQDGDHWFQENGEAESFVPLTVSDLSGYPEEKRQEKMDSVIAEAQRGLDITEGPLWQAVMIRLGQDCPDRLFLVIHHLAVDGVSWRILLEDLETIYQQLEAGETVNLPAKTTSYREWAHRLKERVETKAVSKARNYWMEEIQKGATPLLVDHPEGDDATRFLDEVKVLLSSHETETLLREVVPSHRAGINDVLLMALVRGMTDWTGSPALWVNLEGHGREEILEGVDLSRTVGWFTSLYPVRLDLSGAKEPVECLKRVKEQLRRIPDKGVDFGILWRFDPAFADMVRDLPEPAISFNYLGQMDSSVSDTALFAGTSDSSRFNVCPDSSQPHLLDVVGVVTNGQLQVTWMFSKDKIRRDRVEKAAMKMLTEIRALLTPSESRANAFTVSDFPDADLSQGDLSKVLAKLNKGKGR</sequence>
<dbReference type="FunFam" id="3.40.50.12780:FF:000012">
    <property type="entry name" value="Non-ribosomal peptide synthetase"/>
    <property type="match status" value="4"/>
</dbReference>